<protein>
    <submittedName>
        <fullName evidence="1">Uncharacterized protein</fullName>
    </submittedName>
</protein>
<dbReference type="KEGG" id="tro:trd_1356"/>
<evidence type="ECO:0000313" key="2">
    <source>
        <dbReference type="Proteomes" id="UP000000447"/>
    </source>
</evidence>
<dbReference type="Proteomes" id="UP000000447">
    <property type="component" value="Chromosome"/>
</dbReference>
<dbReference type="EMBL" id="CP001275">
    <property type="protein sequence ID" value="ACM05268.1"/>
    <property type="molecule type" value="Genomic_DNA"/>
</dbReference>
<dbReference type="AlphaFoldDB" id="B9L2F4"/>
<gene>
    <name evidence="1" type="ordered locus">trd_1356</name>
</gene>
<evidence type="ECO:0000313" key="1">
    <source>
        <dbReference type="EMBL" id="ACM05268.1"/>
    </source>
</evidence>
<keyword evidence="2" id="KW-1185">Reference proteome</keyword>
<name>B9L2F4_THERP</name>
<proteinExistence type="predicted"/>
<dbReference type="HOGENOM" id="CLU_3318425_0_0_0"/>
<reference evidence="1 2" key="1">
    <citation type="journal article" date="2009" name="PLoS ONE">
        <title>Complete genome sequence of the aerobic CO-oxidizing thermophile Thermomicrobium roseum.</title>
        <authorList>
            <person name="Wu D."/>
            <person name="Raymond J."/>
            <person name="Wu M."/>
            <person name="Chatterji S."/>
            <person name="Ren Q."/>
            <person name="Graham J.E."/>
            <person name="Bryant D.A."/>
            <person name="Robb F."/>
            <person name="Colman A."/>
            <person name="Tallon L.J."/>
            <person name="Badger J.H."/>
            <person name="Madupu R."/>
            <person name="Ward N.L."/>
            <person name="Eisen J.A."/>
        </authorList>
    </citation>
    <scope>NUCLEOTIDE SEQUENCE [LARGE SCALE GENOMIC DNA]</scope>
    <source>
        <strain evidence="2">ATCC 27502 / DSM 5159 / P-2</strain>
    </source>
</reference>
<dbReference type="STRING" id="309801.trd_1356"/>
<organism evidence="1 2">
    <name type="scientific">Thermomicrobium roseum (strain ATCC 27502 / DSM 5159 / P-2)</name>
    <dbReference type="NCBI Taxonomy" id="309801"/>
    <lineage>
        <taxon>Bacteria</taxon>
        <taxon>Pseudomonadati</taxon>
        <taxon>Thermomicrobiota</taxon>
        <taxon>Thermomicrobia</taxon>
        <taxon>Thermomicrobiales</taxon>
        <taxon>Thermomicrobiaceae</taxon>
        <taxon>Thermomicrobium</taxon>
    </lineage>
</organism>
<sequence length="39" mass="4284">MSEAVERVDPAAIAFAHCWLDGFGSLWVCPAALDESYRV</sequence>
<accession>B9L2F4</accession>